<feature type="signal peptide" evidence="3">
    <location>
        <begin position="1"/>
        <end position="20"/>
    </location>
</feature>
<dbReference type="Pfam" id="PF02428">
    <property type="entry name" value="Prot_inhib_II"/>
    <property type="match status" value="1"/>
</dbReference>
<reference evidence="4" key="1">
    <citation type="journal article" date="2019" name="Nat. Commun.">
        <title>Genome-wide association mapping of date palm fruit traits.</title>
        <authorList>
            <person name="Hazzouri K.M."/>
            <person name="Gros-Balthazard M."/>
            <person name="Flowers J.M."/>
            <person name="Copetti D."/>
            <person name="Lemansour A."/>
            <person name="Lebrun M."/>
            <person name="Masmoudi K."/>
            <person name="Ferrand S."/>
            <person name="Dhar M.I."/>
            <person name="Fresquez Z.A."/>
            <person name="Rosas U."/>
            <person name="Zhang J."/>
            <person name="Talag J."/>
            <person name="Lee S."/>
            <person name="Kudrna D."/>
            <person name="Powell R.F."/>
            <person name="Leitch I.J."/>
            <person name="Krueger R.R."/>
            <person name="Wing R.A."/>
            <person name="Amiri K.M.A."/>
            <person name="Purugganan M.D."/>
        </authorList>
    </citation>
    <scope>NUCLEOTIDE SEQUENCE [LARGE SCALE GENOMIC DNA]</scope>
    <source>
        <strain evidence="4">cv. Khalas</strain>
    </source>
</reference>
<dbReference type="PANTHER" id="PTHR33832:SF15">
    <property type="entry name" value="SERINE-TYPE ENDOPEPTIDASE INHIBITOR"/>
    <property type="match status" value="1"/>
</dbReference>
<dbReference type="GO" id="GO:0004867">
    <property type="term" value="F:serine-type endopeptidase inhibitor activity"/>
    <property type="evidence" value="ECO:0007669"/>
    <property type="project" value="UniProtKB-KW"/>
</dbReference>
<dbReference type="AlphaFoldDB" id="A0A8B9ANM8"/>
<proteinExistence type="inferred from homology"/>
<keyword evidence="4" id="KW-1185">Reference proteome</keyword>
<reference evidence="5" key="2">
    <citation type="submission" date="2025-08" db="UniProtKB">
        <authorList>
            <consortium name="RefSeq"/>
        </authorList>
    </citation>
    <scope>IDENTIFICATION</scope>
    <source>
        <tissue evidence="5">Young leaves</tissue>
    </source>
</reference>
<dbReference type="PANTHER" id="PTHR33832">
    <property type="entry name" value="SERINE-TYPE ENDOPEPTIDASE INHIBITOR"/>
    <property type="match status" value="1"/>
</dbReference>
<keyword evidence="2" id="KW-0722">Serine protease inhibitor</keyword>
<dbReference type="InterPro" id="IPR051391">
    <property type="entry name" value="Protease_inhibitor_I20"/>
</dbReference>
<evidence type="ECO:0000256" key="1">
    <source>
        <dbReference type="ARBA" id="ARBA00007766"/>
    </source>
</evidence>
<dbReference type="InterPro" id="IPR003465">
    <property type="entry name" value="Prot_inh_I20"/>
</dbReference>
<evidence type="ECO:0000256" key="2">
    <source>
        <dbReference type="ARBA" id="ARBA00022900"/>
    </source>
</evidence>
<accession>A0A8B9ANM8</accession>
<evidence type="ECO:0000256" key="3">
    <source>
        <dbReference type="SAM" id="SignalP"/>
    </source>
</evidence>
<organism evidence="4 5">
    <name type="scientific">Phoenix dactylifera</name>
    <name type="common">Date palm</name>
    <dbReference type="NCBI Taxonomy" id="42345"/>
    <lineage>
        <taxon>Eukaryota</taxon>
        <taxon>Viridiplantae</taxon>
        <taxon>Streptophyta</taxon>
        <taxon>Embryophyta</taxon>
        <taxon>Tracheophyta</taxon>
        <taxon>Spermatophyta</taxon>
        <taxon>Magnoliopsida</taxon>
        <taxon>Liliopsida</taxon>
        <taxon>Arecaceae</taxon>
        <taxon>Coryphoideae</taxon>
        <taxon>Phoeniceae</taxon>
        <taxon>Phoenix</taxon>
    </lineage>
</organism>
<dbReference type="OrthoDB" id="1539471at2759"/>
<name>A0A8B9ANM8_PHODC</name>
<sequence length="78" mass="8299">MACTRLPVVMLLLLTGTVLFGELQSSIGAVLCPQYCLDVDYMTCTSSGNKKLPSKCNCCLAPKGCTLHLSDGTELHCS</sequence>
<evidence type="ECO:0000313" key="5">
    <source>
        <dbReference type="RefSeq" id="XP_038984919.1"/>
    </source>
</evidence>
<comment type="similarity">
    <text evidence="1">Belongs to the protease inhibitor I20 (potato type II proteinase inhibitor) family.</text>
</comment>
<keyword evidence="3" id="KW-0732">Signal</keyword>
<dbReference type="Gene3D" id="3.30.60.30">
    <property type="match status" value="1"/>
</dbReference>
<feature type="chain" id="PRO_5034357677" evidence="3">
    <location>
        <begin position="21"/>
        <end position="78"/>
    </location>
</feature>
<dbReference type="RefSeq" id="XP_038984919.1">
    <property type="nucleotide sequence ID" value="XM_039128991.1"/>
</dbReference>
<gene>
    <name evidence="5" type="primary">LOC120111587</name>
</gene>
<dbReference type="SUPFAM" id="SSF100897">
    <property type="entry name" value="Plant proteinase inhibitors"/>
    <property type="match status" value="1"/>
</dbReference>
<keyword evidence="2" id="KW-0646">Protease inhibitor</keyword>
<evidence type="ECO:0000313" key="4">
    <source>
        <dbReference type="Proteomes" id="UP000228380"/>
    </source>
</evidence>
<dbReference type="GeneID" id="120111587"/>
<protein>
    <submittedName>
        <fullName evidence="5">Proteinase inhibitor PSI-1.2</fullName>
    </submittedName>
</protein>
<dbReference type="KEGG" id="pda:120111587"/>
<dbReference type="Proteomes" id="UP000228380">
    <property type="component" value="Chromosome 8"/>
</dbReference>